<evidence type="ECO:0000259" key="1">
    <source>
        <dbReference type="Pfam" id="PF00821"/>
    </source>
</evidence>
<dbReference type="InterPro" id="IPR018091">
    <property type="entry name" value="PEP_carboxykin_GTP_CS"/>
</dbReference>
<dbReference type="Gene3D" id="2.170.8.10">
    <property type="entry name" value="Phosphoenolpyruvate Carboxykinase, domain 2"/>
    <property type="match status" value="1"/>
</dbReference>
<dbReference type="GO" id="GO:0006094">
    <property type="term" value="P:gluconeogenesis"/>
    <property type="evidence" value="ECO:0007669"/>
    <property type="project" value="InterPro"/>
</dbReference>
<accession>X1CUD6</accession>
<dbReference type="PANTHER" id="PTHR11561:SF0">
    <property type="entry name" value="PHOSPHOENOLPYRUVATE CARBOXYKINASE [GTP]-RELATED"/>
    <property type="match status" value="1"/>
</dbReference>
<organism evidence="2">
    <name type="scientific">marine sediment metagenome</name>
    <dbReference type="NCBI Taxonomy" id="412755"/>
    <lineage>
        <taxon>unclassified sequences</taxon>
        <taxon>metagenomes</taxon>
        <taxon>ecological metagenomes</taxon>
    </lineage>
</organism>
<proteinExistence type="predicted"/>
<dbReference type="GO" id="GO:0004613">
    <property type="term" value="F:phosphoenolpyruvate carboxykinase (GTP) activity"/>
    <property type="evidence" value="ECO:0007669"/>
    <property type="project" value="InterPro"/>
</dbReference>
<reference evidence="2" key="1">
    <citation type="journal article" date="2014" name="Front. Microbiol.">
        <title>High frequency of phylogenetically diverse reductive dehalogenase-homologous genes in deep subseafloor sedimentary metagenomes.</title>
        <authorList>
            <person name="Kawai M."/>
            <person name="Futagami T."/>
            <person name="Toyoda A."/>
            <person name="Takaki Y."/>
            <person name="Nishi S."/>
            <person name="Hori S."/>
            <person name="Arai W."/>
            <person name="Tsubouchi T."/>
            <person name="Morono Y."/>
            <person name="Uchiyama I."/>
            <person name="Ito T."/>
            <person name="Fujiyama A."/>
            <person name="Inagaki F."/>
            <person name="Takami H."/>
        </authorList>
    </citation>
    <scope>NUCLEOTIDE SEQUENCE</scope>
    <source>
        <strain evidence="2">Expedition CK06-06</strain>
    </source>
</reference>
<dbReference type="GO" id="GO:0033993">
    <property type="term" value="P:response to lipid"/>
    <property type="evidence" value="ECO:0007669"/>
    <property type="project" value="TreeGrafter"/>
</dbReference>
<dbReference type="GO" id="GO:0042594">
    <property type="term" value="P:response to starvation"/>
    <property type="evidence" value="ECO:0007669"/>
    <property type="project" value="TreeGrafter"/>
</dbReference>
<evidence type="ECO:0000313" key="2">
    <source>
        <dbReference type="EMBL" id="GAH12101.1"/>
    </source>
</evidence>
<gene>
    <name evidence="2" type="ORF">S01H4_64618</name>
</gene>
<dbReference type="InterPro" id="IPR035077">
    <property type="entry name" value="PEP_carboxykinase_GTP_C"/>
</dbReference>
<dbReference type="GO" id="GO:0006107">
    <property type="term" value="P:oxaloacetate metabolic process"/>
    <property type="evidence" value="ECO:0007669"/>
    <property type="project" value="TreeGrafter"/>
</dbReference>
<dbReference type="PROSITE" id="PS00505">
    <property type="entry name" value="PEPCK_GTP"/>
    <property type="match status" value="1"/>
</dbReference>
<feature type="non-terminal residue" evidence="2">
    <location>
        <position position="125"/>
    </location>
</feature>
<dbReference type="GO" id="GO:0005525">
    <property type="term" value="F:GTP binding"/>
    <property type="evidence" value="ECO:0007669"/>
    <property type="project" value="InterPro"/>
</dbReference>
<sequence>RKDYFAGSSNGFINGWVVFRIDVLYNTEYSPFYVYSPYFSGSFPSACGKTSTCMLEGETVVGDDIAYLRKIDGKIRAVNVERGIFGIIKNVNSKDDPSIYEAIATPGEIIFSNVLVTDENQPYWI</sequence>
<dbReference type="InterPro" id="IPR008209">
    <property type="entry name" value="PEP_carboxykinase_GTP"/>
</dbReference>
<name>X1CUD6_9ZZZZ</name>
<feature type="domain" description="Phosphoenolpyruvate carboxykinase C-terminal P-loop" evidence="1">
    <location>
        <begin position="37"/>
        <end position="124"/>
    </location>
</feature>
<dbReference type="GO" id="GO:0019543">
    <property type="term" value="P:propionate catabolic process"/>
    <property type="evidence" value="ECO:0007669"/>
    <property type="project" value="TreeGrafter"/>
</dbReference>
<dbReference type="GO" id="GO:0005829">
    <property type="term" value="C:cytosol"/>
    <property type="evidence" value="ECO:0007669"/>
    <property type="project" value="TreeGrafter"/>
</dbReference>
<dbReference type="GO" id="GO:0046327">
    <property type="term" value="P:glycerol biosynthetic process from pyruvate"/>
    <property type="evidence" value="ECO:0007669"/>
    <property type="project" value="TreeGrafter"/>
</dbReference>
<dbReference type="EMBL" id="BART01039247">
    <property type="protein sequence ID" value="GAH12101.1"/>
    <property type="molecule type" value="Genomic_DNA"/>
</dbReference>
<comment type="caution">
    <text evidence="2">The sequence shown here is derived from an EMBL/GenBank/DDBJ whole genome shotgun (WGS) entry which is preliminary data.</text>
</comment>
<dbReference type="GO" id="GO:0030145">
    <property type="term" value="F:manganese ion binding"/>
    <property type="evidence" value="ECO:0007669"/>
    <property type="project" value="TreeGrafter"/>
</dbReference>
<dbReference type="Pfam" id="PF00821">
    <property type="entry name" value="PEPCK_GTP"/>
    <property type="match status" value="1"/>
</dbReference>
<feature type="non-terminal residue" evidence="2">
    <location>
        <position position="1"/>
    </location>
</feature>
<dbReference type="PANTHER" id="PTHR11561">
    <property type="entry name" value="PHOSPHOENOLPYRUVATE CARBOXYKINASE"/>
    <property type="match status" value="1"/>
</dbReference>
<dbReference type="SUPFAM" id="SSF53795">
    <property type="entry name" value="PEP carboxykinase-like"/>
    <property type="match status" value="1"/>
</dbReference>
<dbReference type="GO" id="GO:0071333">
    <property type="term" value="P:cellular response to glucose stimulus"/>
    <property type="evidence" value="ECO:0007669"/>
    <property type="project" value="TreeGrafter"/>
</dbReference>
<dbReference type="AlphaFoldDB" id="X1CUD6"/>
<protein>
    <recommendedName>
        <fullName evidence="1">Phosphoenolpyruvate carboxykinase C-terminal P-loop domain-containing protein</fullName>
    </recommendedName>
</protein>